<dbReference type="Pfam" id="PF04239">
    <property type="entry name" value="DUF421"/>
    <property type="match status" value="1"/>
</dbReference>
<evidence type="ECO:0000256" key="3">
    <source>
        <dbReference type="ARBA" id="ARBA00022475"/>
    </source>
</evidence>
<keyword evidence="3" id="KW-1003">Cell membrane</keyword>
<dbReference type="Proteomes" id="UP000467637">
    <property type="component" value="Unassembled WGS sequence"/>
</dbReference>
<sequence length="188" mass="20965">MWTIVWNSIALAFVGTLLLRIAGRKSISQMTTPQLAILLSIGSILGSEVGDKGLANSILGTSIFIVFLVFMEWITLKWKVAEHLLKGKPIFVISDGVLNIKNMKSIRLSTEDLEKRLRMAGISRIDDVKSGTIEANGELGYELMPHARPITMGDFEKFMLINFPNLSVQNIQSQETDTLFTESKNNIH</sequence>
<evidence type="ECO:0000256" key="5">
    <source>
        <dbReference type="ARBA" id="ARBA00022989"/>
    </source>
</evidence>
<dbReference type="EMBL" id="WSEM01000034">
    <property type="protein sequence ID" value="MVQ39467.1"/>
    <property type="molecule type" value="Genomic_DNA"/>
</dbReference>
<evidence type="ECO:0000256" key="4">
    <source>
        <dbReference type="ARBA" id="ARBA00022692"/>
    </source>
</evidence>
<proteinExistence type="inferred from homology"/>
<evidence type="ECO:0000313" key="9">
    <source>
        <dbReference type="EMBL" id="MVQ39467.1"/>
    </source>
</evidence>
<feature type="transmembrane region" description="Helical" evidence="7">
    <location>
        <begin position="6"/>
        <end position="23"/>
    </location>
</feature>
<keyword evidence="10" id="KW-1185">Reference proteome</keyword>
<accession>A0ABW9UH14</accession>
<dbReference type="PANTHER" id="PTHR34582">
    <property type="entry name" value="UPF0702 TRANSMEMBRANE PROTEIN YCAP"/>
    <property type="match status" value="1"/>
</dbReference>
<comment type="caution">
    <text evidence="9">The sequence shown here is derived from an EMBL/GenBank/DDBJ whole genome shotgun (WGS) entry which is preliminary data.</text>
</comment>
<evidence type="ECO:0000256" key="6">
    <source>
        <dbReference type="ARBA" id="ARBA00023136"/>
    </source>
</evidence>
<dbReference type="InterPro" id="IPR007353">
    <property type="entry name" value="DUF421"/>
</dbReference>
<keyword evidence="4 7" id="KW-0812">Transmembrane</keyword>
<keyword evidence="6 7" id="KW-0472">Membrane</keyword>
<reference evidence="9 10" key="1">
    <citation type="submission" date="2019-12" db="EMBL/GenBank/DDBJ databases">
        <authorList>
            <person name="Huq M.A."/>
        </authorList>
    </citation>
    <scope>NUCLEOTIDE SEQUENCE [LARGE SCALE GENOMIC DNA]</scope>
    <source>
        <strain evidence="9 10">MAH-34</strain>
    </source>
</reference>
<evidence type="ECO:0000256" key="7">
    <source>
        <dbReference type="SAM" id="Phobius"/>
    </source>
</evidence>
<comment type="similarity">
    <text evidence="2">Belongs to the UPF0702 family.</text>
</comment>
<feature type="transmembrane region" description="Helical" evidence="7">
    <location>
        <begin position="53"/>
        <end position="76"/>
    </location>
</feature>
<feature type="domain" description="YetF C-terminal" evidence="8">
    <location>
        <begin position="77"/>
        <end position="152"/>
    </location>
</feature>
<dbReference type="InterPro" id="IPR023090">
    <property type="entry name" value="UPF0702_alpha/beta_dom_sf"/>
</dbReference>
<dbReference type="RefSeq" id="WP_157325585.1">
    <property type="nucleotide sequence ID" value="NZ_WSEM01000034.1"/>
</dbReference>
<dbReference type="Gene3D" id="3.30.240.20">
    <property type="entry name" value="bsu07140 like domains"/>
    <property type="match status" value="1"/>
</dbReference>
<keyword evidence="5 7" id="KW-1133">Transmembrane helix</keyword>
<evidence type="ECO:0000256" key="1">
    <source>
        <dbReference type="ARBA" id="ARBA00004651"/>
    </source>
</evidence>
<name>A0ABW9UH14_9BACL</name>
<organism evidence="9 10">
    <name type="scientific">Paenibacillus anseongense</name>
    <dbReference type="NCBI Taxonomy" id="2682845"/>
    <lineage>
        <taxon>Bacteria</taxon>
        <taxon>Bacillati</taxon>
        <taxon>Bacillota</taxon>
        <taxon>Bacilli</taxon>
        <taxon>Bacillales</taxon>
        <taxon>Paenibacillaceae</taxon>
        <taxon>Paenibacillus</taxon>
    </lineage>
</organism>
<dbReference type="PANTHER" id="PTHR34582:SF2">
    <property type="entry name" value="UPF0702 TRANSMEMBRANE PROTEIN YDFR"/>
    <property type="match status" value="1"/>
</dbReference>
<evidence type="ECO:0000256" key="2">
    <source>
        <dbReference type="ARBA" id="ARBA00006448"/>
    </source>
</evidence>
<evidence type="ECO:0000259" key="8">
    <source>
        <dbReference type="Pfam" id="PF04239"/>
    </source>
</evidence>
<protein>
    <submittedName>
        <fullName evidence="9">DUF421 domain-containing protein</fullName>
    </submittedName>
</protein>
<evidence type="ECO:0000313" key="10">
    <source>
        <dbReference type="Proteomes" id="UP000467637"/>
    </source>
</evidence>
<comment type="subcellular location">
    <subcellularLocation>
        <location evidence="1">Cell membrane</location>
        <topology evidence="1">Multi-pass membrane protein</topology>
    </subcellularLocation>
</comment>
<gene>
    <name evidence="9" type="ORF">GON05_33240</name>
</gene>